<dbReference type="InterPro" id="IPR014234">
    <property type="entry name" value="Spore_CwlD"/>
</dbReference>
<organism evidence="4 5">
    <name type="scientific">Terrilactibacillus laevilacticus</name>
    <dbReference type="NCBI Taxonomy" id="1380157"/>
    <lineage>
        <taxon>Bacteria</taxon>
        <taxon>Bacillati</taxon>
        <taxon>Bacillota</taxon>
        <taxon>Bacilli</taxon>
        <taxon>Bacillales</taxon>
        <taxon>Bacillaceae</taxon>
        <taxon>Terrilactibacillus</taxon>
    </lineage>
</organism>
<dbReference type="Proteomes" id="UP001597458">
    <property type="component" value="Unassembled WGS sequence"/>
</dbReference>
<dbReference type="InterPro" id="IPR050695">
    <property type="entry name" value="N-acetylmuramoyl_amidase_3"/>
</dbReference>
<protein>
    <submittedName>
        <fullName evidence="4">N-acetylmuramoyl-L-alanine amidase CwlD</fullName>
        <ecNumber evidence="4">3.5.1.28</ecNumber>
    </submittedName>
</protein>
<dbReference type="InterPro" id="IPR002508">
    <property type="entry name" value="MurNAc-LAA_cat"/>
</dbReference>
<comment type="caution">
    <text evidence="4">The sequence shown here is derived from an EMBL/GenBank/DDBJ whole genome shotgun (WGS) entry which is preliminary data.</text>
</comment>
<proteinExistence type="predicted"/>
<keyword evidence="2" id="KW-1133">Transmembrane helix</keyword>
<dbReference type="Pfam" id="PF01520">
    <property type="entry name" value="Amidase_3"/>
    <property type="match status" value="1"/>
</dbReference>
<dbReference type="CDD" id="cd02696">
    <property type="entry name" value="MurNAc-LAA"/>
    <property type="match status" value="1"/>
</dbReference>
<dbReference type="SMART" id="SM00646">
    <property type="entry name" value="Ami_3"/>
    <property type="match status" value="1"/>
</dbReference>
<evidence type="ECO:0000313" key="4">
    <source>
        <dbReference type="EMBL" id="MFD2617418.1"/>
    </source>
</evidence>
<sequence length="236" mass="26330">MKISKLQVGLLICVAALIFGLINYKLISRNSGKHWNLPLSGRVIVLDAGHGGPDGGATGGGILEKNVTLSIAEHLKDYLQQSGAVVIMTREEDKDLADEDPTGSRKTQDLMRRVTLIEKSDPDCVVSIHLNAIPSERWRGAQTFYFPKSKENESLAKFIQDSIKVQLENTDRYAKPINHVYILKKIKPPAALVEVGFISNPEERALLSTTNYQKKVAVSIYEGMMRYFTYEKTPKP</sequence>
<keyword evidence="2" id="KW-0472">Membrane</keyword>
<dbReference type="EMBL" id="JBHUMR010000010">
    <property type="protein sequence ID" value="MFD2617418.1"/>
    <property type="molecule type" value="Genomic_DNA"/>
</dbReference>
<keyword evidence="1 4" id="KW-0378">Hydrolase</keyword>
<dbReference type="PANTHER" id="PTHR30404">
    <property type="entry name" value="N-ACETYLMURAMOYL-L-ALANINE AMIDASE"/>
    <property type="match status" value="1"/>
</dbReference>
<evidence type="ECO:0000259" key="3">
    <source>
        <dbReference type="SMART" id="SM00646"/>
    </source>
</evidence>
<dbReference type="Gene3D" id="3.40.630.40">
    <property type="entry name" value="Zn-dependent exopeptidases"/>
    <property type="match status" value="1"/>
</dbReference>
<gene>
    <name evidence="4" type="primary">cwlD</name>
    <name evidence="4" type="ORF">ACFSTF_08895</name>
</gene>
<dbReference type="RefSeq" id="WP_141191442.1">
    <property type="nucleotide sequence ID" value="NZ_JBHUMR010000010.1"/>
</dbReference>
<evidence type="ECO:0000256" key="1">
    <source>
        <dbReference type="ARBA" id="ARBA00022801"/>
    </source>
</evidence>
<accession>A0ABW5PRB9</accession>
<evidence type="ECO:0000313" key="5">
    <source>
        <dbReference type="Proteomes" id="UP001597458"/>
    </source>
</evidence>
<feature type="transmembrane region" description="Helical" evidence="2">
    <location>
        <begin position="6"/>
        <end position="24"/>
    </location>
</feature>
<evidence type="ECO:0000256" key="2">
    <source>
        <dbReference type="SAM" id="Phobius"/>
    </source>
</evidence>
<dbReference type="SUPFAM" id="SSF53187">
    <property type="entry name" value="Zn-dependent exopeptidases"/>
    <property type="match status" value="1"/>
</dbReference>
<feature type="domain" description="MurNAc-LAA" evidence="3">
    <location>
        <begin position="114"/>
        <end position="225"/>
    </location>
</feature>
<dbReference type="GO" id="GO:0008745">
    <property type="term" value="F:N-acetylmuramoyl-L-alanine amidase activity"/>
    <property type="evidence" value="ECO:0007669"/>
    <property type="project" value="UniProtKB-EC"/>
</dbReference>
<dbReference type="PANTHER" id="PTHR30404:SF0">
    <property type="entry name" value="N-ACETYLMURAMOYL-L-ALANINE AMIDASE AMIC"/>
    <property type="match status" value="1"/>
</dbReference>
<name>A0ABW5PRB9_9BACI</name>
<dbReference type="NCBIfam" id="TIGR02883">
    <property type="entry name" value="spore_cwlD"/>
    <property type="match status" value="1"/>
</dbReference>
<keyword evidence="2" id="KW-0812">Transmembrane</keyword>
<dbReference type="EC" id="3.5.1.28" evidence="4"/>
<reference evidence="5" key="1">
    <citation type="journal article" date="2019" name="Int. J. Syst. Evol. Microbiol.">
        <title>The Global Catalogue of Microorganisms (GCM) 10K type strain sequencing project: providing services to taxonomists for standard genome sequencing and annotation.</title>
        <authorList>
            <consortium name="The Broad Institute Genomics Platform"/>
            <consortium name="The Broad Institute Genome Sequencing Center for Infectious Disease"/>
            <person name="Wu L."/>
            <person name="Ma J."/>
        </authorList>
    </citation>
    <scope>NUCLEOTIDE SEQUENCE [LARGE SCALE GENOMIC DNA]</scope>
    <source>
        <strain evidence="5">TISTR 2241</strain>
    </source>
</reference>
<keyword evidence="5" id="KW-1185">Reference proteome</keyword>